<evidence type="ECO:0000313" key="11">
    <source>
        <dbReference type="Proteomes" id="UP000652219"/>
    </source>
</evidence>
<feature type="transmembrane region" description="Helical" evidence="8">
    <location>
        <begin position="317"/>
        <end position="338"/>
    </location>
</feature>
<keyword evidence="3 7" id="KW-0813">Transport</keyword>
<evidence type="ECO:0000256" key="2">
    <source>
        <dbReference type="ARBA" id="ARBA00010992"/>
    </source>
</evidence>
<feature type="transmembrane region" description="Helical" evidence="8">
    <location>
        <begin position="157"/>
        <end position="178"/>
    </location>
</feature>
<organism evidence="10 11">
    <name type="scientific">Colletotrichum sojae</name>
    <dbReference type="NCBI Taxonomy" id="2175907"/>
    <lineage>
        <taxon>Eukaryota</taxon>
        <taxon>Fungi</taxon>
        <taxon>Dikarya</taxon>
        <taxon>Ascomycota</taxon>
        <taxon>Pezizomycotina</taxon>
        <taxon>Sordariomycetes</taxon>
        <taxon>Hypocreomycetidae</taxon>
        <taxon>Glomerellales</taxon>
        <taxon>Glomerellaceae</taxon>
        <taxon>Colletotrichum</taxon>
        <taxon>Colletotrichum orchidearum species complex</taxon>
    </lineage>
</organism>
<dbReference type="Pfam" id="PF00083">
    <property type="entry name" value="Sugar_tr"/>
    <property type="match status" value="1"/>
</dbReference>
<keyword evidence="11" id="KW-1185">Reference proteome</keyword>
<feature type="transmembrane region" description="Helical" evidence="8">
    <location>
        <begin position="99"/>
        <end position="117"/>
    </location>
</feature>
<evidence type="ECO:0000256" key="5">
    <source>
        <dbReference type="ARBA" id="ARBA00022989"/>
    </source>
</evidence>
<evidence type="ECO:0000256" key="8">
    <source>
        <dbReference type="SAM" id="Phobius"/>
    </source>
</evidence>
<accession>A0A8H6IZU1</accession>
<feature type="transmembrane region" description="Helical" evidence="8">
    <location>
        <begin position="68"/>
        <end position="90"/>
    </location>
</feature>
<dbReference type="InterPro" id="IPR020846">
    <property type="entry name" value="MFS_dom"/>
</dbReference>
<dbReference type="InterPro" id="IPR050360">
    <property type="entry name" value="MFS_Sugar_Transporters"/>
</dbReference>
<dbReference type="PROSITE" id="PS50850">
    <property type="entry name" value="MFS"/>
    <property type="match status" value="1"/>
</dbReference>
<evidence type="ECO:0000256" key="1">
    <source>
        <dbReference type="ARBA" id="ARBA00004141"/>
    </source>
</evidence>
<feature type="transmembrane region" description="Helical" evidence="8">
    <location>
        <begin position="279"/>
        <end position="302"/>
    </location>
</feature>
<dbReference type="GO" id="GO:0005351">
    <property type="term" value="F:carbohydrate:proton symporter activity"/>
    <property type="evidence" value="ECO:0007669"/>
    <property type="project" value="TreeGrafter"/>
</dbReference>
<dbReference type="EMBL" id="WIGN01000228">
    <property type="protein sequence ID" value="KAF6803782.1"/>
    <property type="molecule type" value="Genomic_DNA"/>
</dbReference>
<dbReference type="InterPro" id="IPR036259">
    <property type="entry name" value="MFS_trans_sf"/>
</dbReference>
<comment type="subcellular location">
    <subcellularLocation>
        <location evidence="1">Membrane</location>
        <topology evidence="1">Multi-pass membrane protein</topology>
    </subcellularLocation>
</comment>
<evidence type="ECO:0000256" key="4">
    <source>
        <dbReference type="ARBA" id="ARBA00022692"/>
    </source>
</evidence>
<proteinExistence type="inferred from homology"/>
<comment type="caution">
    <text evidence="10">The sequence shown here is derived from an EMBL/GenBank/DDBJ whole genome shotgun (WGS) entry which is preliminary data.</text>
</comment>
<name>A0A8H6IZU1_9PEZI</name>
<dbReference type="AlphaFoldDB" id="A0A8H6IZU1"/>
<sequence>MSKHANDLAELPDDGKPWFKQGHLIKLNFITLSMVLFSSANGYDGGMLGGLQALPHWNNFMNTPGGAYLGWIGAIYWLGNGIAFPIAAYVSNRYGRKPGIYIGYLFLILGVVMQTAAQNEKTFTYARLFIGIAASWLGNAAPLLINEIAHPKQRSIANALFMVGWYFGGTLCGWVTFATKDIDSDWSWRIPVLLQLLLPLATIPGFLMAPESPRWLVSVDRVEEATDILAKHHAGGDRNNALVQYQIVEIQATINAEKEASASASYADMVKTRGNRHRLFISITLGIFAQTAGNSVVSYYLVPVLNSVGIKSVSDQTLISACLNVWNLLWAIAAATNVDRLGRRFLFLTSASVMLISFIVVTALSAKFAETQAASFGLSVVPFLFIFFAGYDIAMTPFLTAYPCEIWQYSLRARGLTVTWCASVTAIFITTFVNPIALEAIHWKFYFFFIAMLLLLLITVYFTYPETRGHTLEQIAVIFDGDDAAAPPPAVTNEKMDVMVTHGEDAEKRLSDAGQRV</sequence>
<dbReference type="FunFam" id="1.20.1250.20:FF:000134">
    <property type="entry name" value="MFS sugar transporter protein"/>
    <property type="match status" value="1"/>
</dbReference>
<feature type="transmembrane region" description="Helical" evidence="8">
    <location>
        <begin position="372"/>
        <end position="394"/>
    </location>
</feature>
<feature type="transmembrane region" description="Helical" evidence="8">
    <location>
        <begin position="123"/>
        <end position="145"/>
    </location>
</feature>
<keyword evidence="6 8" id="KW-0472">Membrane</keyword>
<dbReference type="Proteomes" id="UP000652219">
    <property type="component" value="Unassembled WGS sequence"/>
</dbReference>
<feature type="transmembrane region" description="Helical" evidence="8">
    <location>
        <begin position="27"/>
        <end position="48"/>
    </location>
</feature>
<dbReference type="InterPro" id="IPR005829">
    <property type="entry name" value="Sugar_transporter_CS"/>
</dbReference>
<keyword evidence="5 8" id="KW-1133">Transmembrane helix</keyword>
<evidence type="ECO:0000259" key="9">
    <source>
        <dbReference type="PROSITE" id="PS50850"/>
    </source>
</evidence>
<dbReference type="InterPro" id="IPR005828">
    <property type="entry name" value="MFS_sugar_transport-like"/>
</dbReference>
<dbReference type="PANTHER" id="PTHR48022">
    <property type="entry name" value="PLASTIDIC GLUCOSE TRANSPORTER 4"/>
    <property type="match status" value="1"/>
</dbReference>
<dbReference type="Gene3D" id="1.20.1250.20">
    <property type="entry name" value="MFS general substrate transporter like domains"/>
    <property type="match status" value="1"/>
</dbReference>
<feature type="transmembrane region" description="Helical" evidence="8">
    <location>
        <begin position="190"/>
        <end position="209"/>
    </location>
</feature>
<evidence type="ECO:0000256" key="7">
    <source>
        <dbReference type="RuleBase" id="RU003346"/>
    </source>
</evidence>
<reference evidence="10 11" key="1">
    <citation type="journal article" date="2020" name="Phytopathology">
        <title>Genome Sequence Resources of Colletotrichum truncatum, C. plurivorum, C. musicola, and C. sojae: Four Species Pathogenic to Soybean (Glycine max).</title>
        <authorList>
            <person name="Rogerio F."/>
            <person name="Boufleur T.R."/>
            <person name="Ciampi-Guillardi M."/>
            <person name="Sukno S.A."/>
            <person name="Thon M.R."/>
            <person name="Massola Junior N.S."/>
            <person name="Baroncelli R."/>
        </authorList>
    </citation>
    <scope>NUCLEOTIDE SEQUENCE [LARGE SCALE GENOMIC DNA]</scope>
    <source>
        <strain evidence="10 11">LFN0009</strain>
    </source>
</reference>
<feature type="transmembrane region" description="Helical" evidence="8">
    <location>
        <begin position="445"/>
        <end position="464"/>
    </location>
</feature>
<feature type="domain" description="Major facilitator superfamily (MFS) profile" evidence="9">
    <location>
        <begin position="30"/>
        <end position="468"/>
    </location>
</feature>
<dbReference type="SUPFAM" id="SSF103473">
    <property type="entry name" value="MFS general substrate transporter"/>
    <property type="match status" value="1"/>
</dbReference>
<dbReference type="PANTHER" id="PTHR48022:SF3">
    <property type="entry name" value="HEXOSE TRANSPORTER PROTEIN (AFU_ORTHOLOGUE AFUA_8G04480)-RELATED"/>
    <property type="match status" value="1"/>
</dbReference>
<dbReference type="InterPro" id="IPR003663">
    <property type="entry name" value="Sugar/inositol_transpt"/>
</dbReference>
<dbReference type="GO" id="GO:0016020">
    <property type="term" value="C:membrane"/>
    <property type="evidence" value="ECO:0007669"/>
    <property type="project" value="UniProtKB-SubCell"/>
</dbReference>
<evidence type="ECO:0000256" key="6">
    <source>
        <dbReference type="ARBA" id="ARBA00023136"/>
    </source>
</evidence>
<dbReference type="NCBIfam" id="TIGR00879">
    <property type="entry name" value="SP"/>
    <property type="match status" value="1"/>
</dbReference>
<feature type="transmembrane region" description="Helical" evidence="8">
    <location>
        <begin position="345"/>
        <end position="366"/>
    </location>
</feature>
<keyword evidence="4 8" id="KW-0812">Transmembrane</keyword>
<keyword evidence="10" id="KW-0762">Sugar transport</keyword>
<gene>
    <name evidence="10" type="ORF">CSOJ01_10679</name>
</gene>
<evidence type="ECO:0000256" key="3">
    <source>
        <dbReference type="ARBA" id="ARBA00022448"/>
    </source>
</evidence>
<evidence type="ECO:0000313" key="10">
    <source>
        <dbReference type="EMBL" id="KAF6803782.1"/>
    </source>
</evidence>
<dbReference type="PROSITE" id="PS00216">
    <property type="entry name" value="SUGAR_TRANSPORT_1"/>
    <property type="match status" value="1"/>
</dbReference>
<comment type="similarity">
    <text evidence="2 7">Belongs to the major facilitator superfamily. Sugar transporter (TC 2.A.1.1) family.</text>
</comment>
<feature type="transmembrane region" description="Helical" evidence="8">
    <location>
        <begin position="415"/>
        <end position="433"/>
    </location>
</feature>
<protein>
    <submittedName>
        <fullName evidence="10">Sugar transporter</fullName>
    </submittedName>
</protein>